<dbReference type="PANTHER" id="PTHR43649">
    <property type="entry name" value="ARABINOSE-BINDING PROTEIN-RELATED"/>
    <property type="match status" value="1"/>
</dbReference>
<dbReference type="AlphaFoldDB" id="A0A6C0NW36"/>
<dbReference type="PANTHER" id="PTHR43649:SF12">
    <property type="entry name" value="DIACETYLCHITOBIOSE BINDING PROTEIN DASA"/>
    <property type="match status" value="1"/>
</dbReference>
<sequence>MSRRKAVVLLLSVFTICAALLVSMNGKSGLPITPSDGGTPSSQQPQVDNGDDLEPKTLSIAVSMDESEFQYWIKSNERFQLTHRNITIKMTNIHGQDADEARKTASEAGEPFDVMLLDNDRVREFAMQGYLLPVDEIVTGDSAADILEALTGMVKWNGSLWGVPIDSNPLLNVWSRKLLHLAGVQEPPKDMEAFKTVADALSELQPGNFSPFNLNTSNPRDLSAWLGLFPENAAAAAELSPLTASQKQQLHYAAEHGKELLRFNPLLQKEQLLHAFRSGTLLSAVISWTSYFTMTDDERSLLAIGSPKGPVVRSDGRSFVLTAETDKLAEAREWIQDMTDSDAQLDRYRLFGWLPARVSVMTGEFEYNAIADRPPHFLALMLKDPAATPDPPWRERWIRWTALSASLGGNVNAFMAEQASRLITEWNGEPETPQKNGAEAPPEHETID</sequence>
<evidence type="ECO:0000313" key="3">
    <source>
        <dbReference type="Proteomes" id="UP000479114"/>
    </source>
</evidence>
<dbReference type="InterPro" id="IPR006059">
    <property type="entry name" value="SBP"/>
</dbReference>
<proteinExistence type="predicted"/>
<keyword evidence="3" id="KW-1185">Reference proteome</keyword>
<dbReference type="EMBL" id="CP048286">
    <property type="protein sequence ID" value="QHW30397.1"/>
    <property type="molecule type" value="Genomic_DNA"/>
</dbReference>
<feature type="region of interest" description="Disordered" evidence="1">
    <location>
        <begin position="31"/>
        <end position="54"/>
    </location>
</feature>
<feature type="region of interest" description="Disordered" evidence="1">
    <location>
        <begin position="426"/>
        <end position="448"/>
    </location>
</feature>
<dbReference type="KEGG" id="prz:GZH47_05750"/>
<dbReference type="Pfam" id="PF13416">
    <property type="entry name" value="SBP_bac_8"/>
    <property type="match status" value="1"/>
</dbReference>
<organism evidence="2 3">
    <name type="scientific">Paenibacillus rhizovicinus</name>
    <dbReference type="NCBI Taxonomy" id="2704463"/>
    <lineage>
        <taxon>Bacteria</taxon>
        <taxon>Bacillati</taxon>
        <taxon>Bacillota</taxon>
        <taxon>Bacilli</taxon>
        <taxon>Bacillales</taxon>
        <taxon>Paenibacillaceae</taxon>
        <taxon>Paenibacillus</taxon>
    </lineage>
</organism>
<dbReference type="InterPro" id="IPR050490">
    <property type="entry name" value="Bact_solute-bd_prot1"/>
</dbReference>
<dbReference type="SUPFAM" id="SSF53850">
    <property type="entry name" value="Periplasmic binding protein-like II"/>
    <property type="match status" value="1"/>
</dbReference>
<evidence type="ECO:0000313" key="2">
    <source>
        <dbReference type="EMBL" id="QHW30397.1"/>
    </source>
</evidence>
<accession>A0A6C0NW36</accession>
<dbReference type="Proteomes" id="UP000479114">
    <property type="component" value="Chromosome"/>
</dbReference>
<name>A0A6C0NW36_9BACL</name>
<feature type="compositionally biased region" description="Polar residues" evidence="1">
    <location>
        <begin position="36"/>
        <end position="47"/>
    </location>
</feature>
<dbReference type="RefSeq" id="WP_162639123.1">
    <property type="nucleotide sequence ID" value="NZ_CP048286.1"/>
</dbReference>
<protein>
    <submittedName>
        <fullName evidence="2">Extracellular solute-binding protein</fullName>
    </submittedName>
</protein>
<reference evidence="2 3" key="1">
    <citation type="submission" date="2020-02" db="EMBL/GenBank/DDBJ databases">
        <title>Paenibacillus sp. nov., isolated from rhizosphere soil of tomato.</title>
        <authorList>
            <person name="Weon H.-Y."/>
            <person name="Lee S.A."/>
        </authorList>
    </citation>
    <scope>NUCLEOTIDE SEQUENCE [LARGE SCALE GENOMIC DNA]</scope>
    <source>
        <strain evidence="2 3">14171R-81</strain>
    </source>
</reference>
<evidence type="ECO:0000256" key="1">
    <source>
        <dbReference type="SAM" id="MobiDB-lite"/>
    </source>
</evidence>
<dbReference type="Gene3D" id="3.40.190.10">
    <property type="entry name" value="Periplasmic binding protein-like II"/>
    <property type="match status" value="1"/>
</dbReference>
<gene>
    <name evidence="2" type="ORF">GZH47_05750</name>
</gene>